<sequence>MKMLKKVVLVVGIMLFSLESFSQKTDTINKSKKDSVNIPKRAIANAADKFAIVRPLTIEFTHSSPYNFTSDRGNISLPQSTVNQFEQAKISANFNFIKRKTWLLGTTLSYRYTSAEADMMDPFTNEIKAVDNQFHYFSSSVNFSYFSTLFKKRTIYSSSIIFDGSDQHFERVKGLLTGVIVLKANQKTKMTAGLLVNIDPSAQTPVIPIITYEHKFNNGLIADITLPKSIYLRKYVFNAGRVSLGSELDRTSFYLYNIDGTSQRYEYRQLDIYSGLIYEHAIGNFIITGKTGMKLTPSGNLFRKEDSFKDAVYEIKPDPTFYFNLGVSFNPFTLLGKKK</sequence>
<dbReference type="EMBL" id="FMVF01000055">
    <property type="protein sequence ID" value="SCZ01386.1"/>
    <property type="molecule type" value="Genomic_DNA"/>
</dbReference>
<gene>
    <name evidence="2" type="ORF">SAMN02927903_03366</name>
</gene>
<reference evidence="2 3" key="1">
    <citation type="submission" date="2016-10" db="EMBL/GenBank/DDBJ databases">
        <authorList>
            <person name="de Groot N.N."/>
        </authorList>
    </citation>
    <scope>NUCLEOTIDE SEQUENCE [LARGE SCALE GENOMIC DNA]</scope>
    <source>
        <strain evidence="2 3">CGMCC 1.7031</strain>
    </source>
</reference>
<feature type="chain" id="PRO_5011666126" description="Outer membrane protein beta-barrel family protein" evidence="1">
    <location>
        <begin position="23"/>
        <end position="339"/>
    </location>
</feature>
<keyword evidence="1" id="KW-0732">Signal</keyword>
<protein>
    <recommendedName>
        <fullName evidence="4">Outer membrane protein beta-barrel family protein</fullName>
    </recommendedName>
</protein>
<keyword evidence="3" id="KW-1185">Reference proteome</keyword>
<evidence type="ECO:0000313" key="3">
    <source>
        <dbReference type="Proteomes" id="UP000199354"/>
    </source>
</evidence>
<dbReference type="OrthoDB" id="1027207at2"/>
<name>A0A1G5KLC2_9FLAO</name>
<dbReference type="Proteomes" id="UP000199354">
    <property type="component" value="Unassembled WGS sequence"/>
</dbReference>
<organism evidence="2 3">
    <name type="scientific">Flavobacterium caeni</name>
    <dbReference type="NCBI Taxonomy" id="490189"/>
    <lineage>
        <taxon>Bacteria</taxon>
        <taxon>Pseudomonadati</taxon>
        <taxon>Bacteroidota</taxon>
        <taxon>Flavobacteriia</taxon>
        <taxon>Flavobacteriales</taxon>
        <taxon>Flavobacteriaceae</taxon>
        <taxon>Flavobacterium</taxon>
    </lineage>
</organism>
<accession>A0A1G5KLC2</accession>
<dbReference type="AlphaFoldDB" id="A0A1G5KLC2"/>
<evidence type="ECO:0000313" key="2">
    <source>
        <dbReference type="EMBL" id="SCZ01386.1"/>
    </source>
</evidence>
<evidence type="ECO:0000256" key="1">
    <source>
        <dbReference type="SAM" id="SignalP"/>
    </source>
</evidence>
<feature type="signal peptide" evidence="1">
    <location>
        <begin position="1"/>
        <end position="22"/>
    </location>
</feature>
<evidence type="ECO:0008006" key="4">
    <source>
        <dbReference type="Google" id="ProtNLM"/>
    </source>
</evidence>
<dbReference type="RefSeq" id="WP_091147450.1">
    <property type="nucleotide sequence ID" value="NZ_FMVF01000055.1"/>
</dbReference>
<proteinExistence type="predicted"/>